<reference evidence="1" key="1">
    <citation type="submission" date="2022-09" db="EMBL/GenBank/DDBJ databases">
        <title>A Global Phylogenomic Analysis of the Shiitake Genus Lentinula.</title>
        <authorList>
            <consortium name="DOE Joint Genome Institute"/>
            <person name="Sierra-Patev S."/>
            <person name="Min B."/>
            <person name="Naranjo-Ortiz M."/>
            <person name="Looney B."/>
            <person name="Konkel Z."/>
            <person name="Slot J.C."/>
            <person name="Sakamoto Y."/>
            <person name="Steenwyk J.L."/>
            <person name="Rokas A."/>
            <person name="Carro J."/>
            <person name="Camarero S."/>
            <person name="Ferreira P."/>
            <person name="Molpeceres G."/>
            <person name="Ruiz-Duenas F.J."/>
            <person name="Serrano A."/>
            <person name="Henrissat B."/>
            <person name="Drula E."/>
            <person name="Hughes K.W."/>
            <person name="Mata J.L."/>
            <person name="Ishikawa N.K."/>
            <person name="Vargas-Isla R."/>
            <person name="Ushijima S."/>
            <person name="Smith C.A."/>
            <person name="Ahrendt S."/>
            <person name="Andreopoulos W."/>
            <person name="He G."/>
            <person name="Labutti K."/>
            <person name="Lipzen A."/>
            <person name="Ng V."/>
            <person name="Riley R."/>
            <person name="Sandor L."/>
            <person name="Barry K."/>
            <person name="Martinez A.T."/>
            <person name="Xiao Y."/>
            <person name="Gibbons J.G."/>
            <person name="Terashima K."/>
            <person name="Grigoriev I.V."/>
            <person name="Hibbett D.S."/>
        </authorList>
    </citation>
    <scope>NUCLEOTIDE SEQUENCE</scope>
    <source>
        <strain evidence="1">TMI1499</strain>
    </source>
</reference>
<name>A0ACC1TUK0_9AGAR</name>
<evidence type="ECO:0000313" key="1">
    <source>
        <dbReference type="EMBL" id="KAJ3808399.1"/>
    </source>
</evidence>
<sequence length="293" mass="32405">MVLFDAFSDSCLKRMIFNFNHSTEVAALQRQGRVSGDMIPFGTRVPKGGAPADGLRPFEGINATTISGVDEFFAQAENAMAYDKVAKYLDPDLYHEIQRRTIDSEKLGRIGGTVYSCHNYMAIQHLENTDACRSFCSQLELIRNHQYEMAFVYSQMGYWIETESNTFWTFDASLVHGTMLPAEKTAAQMRARTRLRDGQPAGGGGDVPSHRRRHLPTPHAPLLGPPRASSNTPSSTPESRLSKKELILTSLKNLGYITLMAGNGTNDVGVLKQAHIGVGILDRTPEDLQKIAE</sequence>
<keyword evidence="2" id="KW-1185">Reference proteome</keyword>
<organism evidence="1 2">
    <name type="scientific">Lentinula aff. lateritia</name>
    <dbReference type="NCBI Taxonomy" id="2804960"/>
    <lineage>
        <taxon>Eukaryota</taxon>
        <taxon>Fungi</taxon>
        <taxon>Dikarya</taxon>
        <taxon>Basidiomycota</taxon>
        <taxon>Agaricomycotina</taxon>
        <taxon>Agaricomycetes</taxon>
        <taxon>Agaricomycetidae</taxon>
        <taxon>Agaricales</taxon>
        <taxon>Marasmiineae</taxon>
        <taxon>Omphalotaceae</taxon>
        <taxon>Lentinula</taxon>
    </lineage>
</organism>
<dbReference type="EMBL" id="MU795226">
    <property type="protein sequence ID" value="KAJ3808399.1"/>
    <property type="molecule type" value="Genomic_DNA"/>
</dbReference>
<proteinExistence type="predicted"/>
<gene>
    <name evidence="1" type="ORF">F5876DRAFT_78793</name>
</gene>
<dbReference type="Proteomes" id="UP001163835">
    <property type="component" value="Unassembled WGS sequence"/>
</dbReference>
<comment type="caution">
    <text evidence="1">The sequence shown here is derived from an EMBL/GenBank/DDBJ whole genome shotgun (WGS) entry which is preliminary data.</text>
</comment>
<evidence type="ECO:0000313" key="2">
    <source>
        <dbReference type="Proteomes" id="UP001163835"/>
    </source>
</evidence>
<protein>
    <submittedName>
        <fullName evidence="1">Uncharacterized protein</fullName>
    </submittedName>
</protein>
<accession>A0ACC1TUK0</accession>